<dbReference type="InterPro" id="IPR042171">
    <property type="entry name" value="Acyl-CoA_hotdog"/>
</dbReference>
<dbReference type="InterPro" id="IPR049449">
    <property type="entry name" value="TesB_ACOT8-like_N"/>
</dbReference>
<evidence type="ECO:0000259" key="2">
    <source>
        <dbReference type="Pfam" id="PF20789"/>
    </source>
</evidence>
<dbReference type="PANTHER" id="PTHR38110:SF1">
    <property type="entry name" value="THIOESTERASE DOMAIN-CONTAINING PROTEIN"/>
    <property type="match status" value="1"/>
</dbReference>
<protein>
    <submittedName>
        <fullName evidence="3">Thioesterase-like superfamily-domain-containing protein</fullName>
    </submittedName>
</protein>
<dbReference type="AlphaFoldDB" id="A0A1X2H0Z6"/>
<organism evidence="3 4">
    <name type="scientific">Syncephalastrum racemosum</name>
    <name type="common">Filamentous fungus</name>
    <dbReference type="NCBI Taxonomy" id="13706"/>
    <lineage>
        <taxon>Eukaryota</taxon>
        <taxon>Fungi</taxon>
        <taxon>Fungi incertae sedis</taxon>
        <taxon>Mucoromycota</taxon>
        <taxon>Mucoromycotina</taxon>
        <taxon>Mucoromycetes</taxon>
        <taxon>Mucorales</taxon>
        <taxon>Syncephalastraceae</taxon>
        <taxon>Syncephalastrum</taxon>
    </lineage>
</organism>
<dbReference type="Proteomes" id="UP000242180">
    <property type="component" value="Unassembled WGS sequence"/>
</dbReference>
<reference evidence="3 4" key="1">
    <citation type="submission" date="2016-07" db="EMBL/GenBank/DDBJ databases">
        <title>Pervasive Adenine N6-methylation of Active Genes in Fungi.</title>
        <authorList>
            <consortium name="DOE Joint Genome Institute"/>
            <person name="Mondo S.J."/>
            <person name="Dannebaum R.O."/>
            <person name="Kuo R.C."/>
            <person name="Labutti K."/>
            <person name="Haridas S."/>
            <person name="Kuo A."/>
            <person name="Salamov A."/>
            <person name="Ahrendt S.R."/>
            <person name="Lipzen A."/>
            <person name="Sullivan W."/>
            <person name="Andreopoulos W.B."/>
            <person name="Clum A."/>
            <person name="Lindquist E."/>
            <person name="Daum C."/>
            <person name="Ramamoorthy G.K."/>
            <person name="Gryganskyi A."/>
            <person name="Culley D."/>
            <person name="Magnuson J.K."/>
            <person name="James T.Y."/>
            <person name="O'Malley M.A."/>
            <person name="Stajich J.E."/>
            <person name="Spatafora J.W."/>
            <person name="Visel A."/>
            <person name="Grigoriev I.V."/>
        </authorList>
    </citation>
    <scope>NUCLEOTIDE SEQUENCE [LARGE SCALE GENOMIC DNA]</scope>
    <source>
        <strain evidence="3 4">NRRL 2496</strain>
    </source>
</reference>
<evidence type="ECO:0000259" key="1">
    <source>
        <dbReference type="Pfam" id="PF13622"/>
    </source>
</evidence>
<dbReference type="Gene3D" id="2.40.160.210">
    <property type="entry name" value="Acyl-CoA thioesterase, double hotdog domain"/>
    <property type="match status" value="1"/>
</dbReference>
<evidence type="ECO:0000313" key="4">
    <source>
        <dbReference type="Proteomes" id="UP000242180"/>
    </source>
</evidence>
<dbReference type="EMBL" id="MCGN01000011">
    <property type="protein sequence ID" value="ORY91096.1"/>
    <property type="molecule type" value="Genomic_DNA"/>
</dbReference>
<dbReference type="STRING" id="13706.A0A1X2H0Z6"/>
<dbReference type="Pfam" id="PF20789">
    <property type="entry name" value="4HBT_3C"/>
    <property type="match status" value="1"/>
</dbReference>
<dbReference type="OMA" id="CDMFITP"/>
<dbReference type="Pfam" id="PF13622">
    <property type="entry name" value="4HBT_3"/>
    <property type="match status" value="1"/>
</dbReference>
<gene>
    <name evidence="3" type="ORF">BCR43DRAFT_527728</name>
</gene>
<evidence type="ECO:0000313" key="3">
    <source>
        <dbReference type="EMBL" id="ORY91096.1"/>
    </source>
</evidence>
<feature type="domain" description="Acyl-CoA thioesterase-like C-terminal" evidence="2">
    <location>
        <begin position="172"/>
        <end position="298"/>
    </location>
</feature>
<name>A0A1X2H0Z6_SYNRA</name>
<dbReference type="PANTHER" id="PTHR38110">
    <property type="entry name" value="CHROMOSOME 23, WHOLE GENOME SHOTGUN SEQUENCE"/>
    <property type="match status" value="1"/>
</dbReference>
<sequence length="314" mass="34963">MSSTEVASSPALFEFDRATNTTHIGQTSRGTHLYAGTASSSWCIGSVPHGGYVLALVTDAVLRLYSTRHQKDPVALNCFYLRKTDIKPFVVEVQDIKTSGKGYCVVRASLLQPKSDEQGVLTHAEEYDPAEYIEKVQTVFTMGNMDAEEGVTNFYEPYQPPNREKMTPFKHAFMGEFLVGKLDHSNIPSGGKSQGTPEFHQSLQFSDGRPIDFKSIPYWCDMFVTPPILLGQEVLGGPVWCPTMQLEVQFKRKPKPDDKEVLTSIVAPHIINGRFDCSGGVWDKDGTLLALTRHQCLIVPWSRNTKSVAPKARF</sequence>
<accession>A0A1X2H0Z6</accession>
<dbReference type="InterPro" id="IPR029069">
    <property type="entry name" value="HotDog_dom_sf"/>
</dbReference>
<dbReference type="OrthoDB" id="2532955at2759"/>
<dbReference type="InterPro" id="IPR049450">
    <property type="entry name" value="ACOT8-like_C"/>
</dbReference>
<dbReference type="InParanoid" id="A0A1X2H0Z6"/>
<feature type="domain" description="Acyl-CoA thioesterase-like N-terminal HotDog" evidence="1">
    <location>
        <begin position="39"/>
        <end position="114"/>
    </location>
</feature>
<dbReference type="SUPFAM" id="SSF54637">
    <property type="entry name" value="Thioesterase/thiol ester dehydrase-isomerase"/>
    <property type="match status" value="2"/>
</dbReference>
<proteinExistence type="predicted"/>
<keyword evidence="4" id="KW-1185">Reference proteome</keyword>
<dbReference type="InterPro" id="IPR052389">
    <property type="entry name" value="Sec_Metab_Biosynth-Assoc"/>
</dbReference>
<comment type="caution">
    <text evidence="3">The sequence shown here is derived from an EMBL/GenBank/DDBJ whole genome shotgun (WGS) entry which is preliminary data.</text>
</comment>